<dbReference type="HOGENOM" id="CLU_1155936_0_0_4"/>
<evidence type="ECO:0008006" key="3">
    <source>
        <dbReference type="Google" id="ProtNLM"/>
    </source>
</evidence>
<organism evidence="1 2">
    <name type="scientific">Taylorella asinigenitalis (strain MCE3)</name>
    <dbReference type="NCBI Taxonomy" id="1008459"/>
    <lineage>
        <taxon>Bacteria</taxon>
        <taxon>Pseudomonadati</taxon>
        <taxon>Pseudomonadota</taxon>
        <taxon>Betaproteobacteria</taxon>
        <taxon>Burkholderiales</taxon>
        <taxon>Alcaligenaceae</taxon>
        <taxon>Taylorella</taxon>
    </lineage>
</organism>
<dbReference type="STRING" id="1008459.TASI_0250"/>
<dbReference type="eggNOG" id="COG3165">
    <property type="taxonomic scope" value="Bacteria"/>
</dbReference>
<protein>
    <recommendedName>
        <fullName evidence="3">Ubiquinone biosynthesis accessory factor UbiJ</fullName>
    </recommendedName>
</protein>
<proteinExistence type="predicted"/>
<reference key="1">
    <citation type="submission" date="2011-09" db="EMBL/GenBank/DDBJ databases">
        <title>Genomic characterization of the Taylorella genus.</title>
        <authorList>
            <person name="Hebert L."/>
            <person name="Moumen B."/>
            <person name="Pons N."/>
            <person name="Duquesne F."/>
            <person name="Breuil M.-F."/>
            <person name="Goux D."/>
            <person name="Batto J.-M."/>
            <person name="Renault P."/>
            <person name="Laugier C."/>
            <person name="Petry S."/>
        </authorList>
    </citation>
    <scope>NUCLEOTIDE SEQUENCE</scope>
    <source>
        <strain>MCE3</strain>
    </source>
</reference>
<dbReference type="Proteomes" id="UP000009284">
    <property type="component" value="Chromosome"/>
</dbReference>
<name>G4QDM2_TAYAM</name>
<accession>G4QDM2</accession>
<evidence type="ECO:0000313" key="1">
    <source>
        <dbReference type="EMBL" id="AEP36039.1"/>
    </source>
</evidence>
<keyword evidence="2" id="KW-1185">Reference proteome</keyword>
<reference evidence="1 2" key="2">
    <citation type="journal article" date="2012" name="PLoS ONE">
        <title>Genomic characterization of the taylorella genus.</title>
        <authorList>
            <person name="Hebert L."/>
            <person name="Moumen B."/>
            <person name="Pons N."/>
            <person name="Duquesne F."/>
            <person name="Breuil M.F."/>
            <person name="Goux D."/>
            <person name="Batto J.M."/>
            <person name="Laugier C."/>
            <person name="Renault P."/>
            <person name="Petry S."/>
        </authorList>
    </citation>
    <scope>NUCLEOTIDE SEQUENCE [LARGE SCALE GENOMIC DNA]</scope>
    <source>
        <strain evidence="1 2">MCE3</strain>
    </source>
</reference>
<gene>
    <name evidence="1" type="ordered locus">TASI_0250</name>
</gene>
<dbReference type="OrthoDB" id="8525483at2"/>
<sequence>MSLLTDLLNGVGGLLEQATRASSSSGIGALVSKINPIKLGVLLLNSAIVKNPQIKGQLDQYSGKILCVRILNKIHYFRVMGGTGLEYIDGAQAYEPNVTLTLDNSVLFKIPSLLADGISIDDLTELMHIEGEAGLAKTLAELVVLLKESGVAELSNTIGPLAAGTIFEGLRKSKELSSSISNKGFERAREFMSKDFHVTVTRNEFLELKYDIQDLDHRLDKLNWKLKTANSVVEDAVMLGE</sequence>
<dbReference type="KEGG" id="tas:TASI_0250"/>
<dbReference type="AlphaFoldDB" id="G4QDM2"/>
<dbReference type="RefSeq" id="WP_014110937.1">
    <property type="nucleotide sequence ID" value="NC_016043.1"/>
</dbReference>
<evidence type="ECO:0000313" key="2">
    <source>
        <dbReference type="Proteomes" id="UP000009284"/>
    </source>
</evidence>
<dbReference type="EMBL" id="CP003059">
    <property type="protein sequence ID" value="AEP36039.1"/>
    <property type="molecule type" value="Genomic_DNA"/>
</dbReference>